<proteinExistence type="predicted"/>
<dbReference type="EMBL" id="QKWP01000137">
    <property type="protein sequence ID" value="RIB26369.1"/>
    <property type="molecule type" value="Genomic_DNA"/>
</dbReference>
<comment type="caution">
    <text evidence="1">The sequence shown here is derived from an EMBL/GenBank/DDBJ whole genome shotgun (WGS) entry which is preliminary data.</text>
</comment>
<dbReference type="InterPro" id="IPR011009">
    <property type="entry name" value="Kinase-like_dom_sf"/>
</dbReference>
<evidence type="ECO:0000313" key="2">
    <source>
        <dbReference type="Proteomes" id="UP000266673"/>
    </source>
</evidence>
<gene>
    <name evidence="1" type="ORF">C2G38_1955070</name>
</gene>
<dbReference type="Proteomes" id="UP000266673">
    <property type="component" value="Unassembled WGS sequence"/>
</dbReference>
<protein>
    <recommendedName>
        <fullName evidence="3">Protein kinase domain-containing protein</fullName>
    </recommendedName>
</protein>
<dbReference type="SUPFAM" id="SSF56112">
    <property type="entry name" value="Protein kinase-like (PK-like)"/>
    <property type="match status" value="1"/>
</dbReference>
<dbReference type="AlphaFoldDB" id="A0A397VZC0"/>
<name>A0A397VZC0_9GLOM</name>
<reference evidence="1 2" key="1">
    <citation type="submission" date="2018-06" db="EMBL/GenBank/DDBJ databases">
        <title>Comparative genomics reveals the genomic features of Rhizophagus irregularis, R. cerebriforme, R. diaphanum and Gigaspora rosea, and their symbiotic lifestyle signature.</title>
        <authorList>
            <person name="Morin E."/>
            <person name="San Clemente H."/>
            <person name="Chen E.C.H."/>
            <person name="De La Providencia I."/>
            <person name="Hainaut M."/>
            <person name="Kuo A."/>
            <person name="Kohler A."/>
            <person name="Murat C."/>
            <person name="Tang N."/>
            <person name="Roy S."/>
            <person name="Loubradou J."/>
            <person name="Henrissat B."/>
            <person name="Grigoriev I.V."/>
            <person name="Corradi N."/>
            <person name="Roux C."/>
            <person name="Martin F.M."/>
        </authorList>
    </citation>
    <scope>NUCLEOTIDE SEQUENCE [LARGE SCALE GENOMIC DNA]</scope>
    <source>
        <strain evidence="1 2">DAOM 194757</strain>
    </source>
</reference>
<organism evidence="1 2">
    <name type="scientific">Gigaspora rosea</name>
    <dbReference type="NCBI Taxonomy" id="44941"/>
    <lineage>
        <taxon>Eukaryota</taxon>
        <taxon>Fungi</taxon>
        <taxon>Fungi incertae sedis</taxon>
        <taxon>Mucoromycota</taxon>
        <taxon>Glomeromycotina</taxon>
        <taxon>Glomeromycetes</taxon>
        <taxon>Diversisporales</taxon>
        <taxon>Gigasporaceae</taxon>
        <taxon>Gigaspora</taxon>
    </lineage>
</organism>
<keyword evidence="2" id="KW-1185">Reference proteome</keyword>
<dbReference type="Gene3D" id="1.10.510.10">
    <property type="entry name" value="Transferase(Phosphotransferase) domain 1"/>
    <property type="match status" value="1"/>
</dbReference>
<accession>A0A397VZC0</accession>
<dbReference type="OrthoDB" id="2367799at2759"/>
<evidence type="ECO:0000313" key="1">
    <source>
        <dbReference type="EMBL" id="RIB26369.1"/>
    </source>
</evidence>
<evidence type="ECO:0008006" key="3">
    <source>
        <dbReference type="Google" id="ProtNLM"/>
    </source>
</evidence>
<sequence length="92" mass="10888">MTDELNNDLVYDIQYEDDYSISCELILDECYDYCLNITFFFWFKYVVASPEMISGHNYNPECSDLWCLGILLFTMIHADVPFKNPFDTIVRS</sequence>